<name>A0ABU4TFS3_9PSEU</name>
<dbReference type="CDD" id="cd03450">
    <property type="entry name" value="NodN"/>
    <property type="match status" value="1"/>
</dbReference>
<evidence type="ECO:0000313" key="4">
    <source>
        <dbReference type="Proteomes" id="UP001285521"/>
    </source>
</evidence>
<dbReference type="PANTHER" id="PTHR42993">
    <property type="entry name" value="MAOC-LIKE DEHYDRATASE DOMAIN-CONTAINING PROTEIN"/>
    <property type="match status" value="1"/>
</dbReference>
<comment type="similarity">
    <text evidence="1">Belongs to the enoyl-CoA hydratase/isomerase family.</text>
</comment>
<accession>A0ABU4TFS3</accession>
<dbReference type="Proteomes" id="UP001285521">
    <property type="component" value="Unassembled WGS sequence"/>
</dbReference>
<dbReference type="InterPro" id="IPR039375">
    <property type="entry name" value="NodN-like"/>
</dbReference>
<dbReference type="EMBL" id="JAXAVW010000048">
    <property type="protein sequence ID" value="MDX8036732.1"/>
    <property type="molecule type" value="Genomic_DNA"/>
</dbReference>
<proteinExistence type="inferred from homology"/>
<reference evidence="3 4" key="1">
    <citation type="submission" date="2023-11" db="EMBL/GenBank/DDBJ databases">
        <title>Lentzea sokolovensis, sp. nov., Lentzea kristufkii, sp. nov., and Lentzea miocenensis, sp. nov., rare actinobacteria from Sokolov Coal Basin, Miocene lacustrine sediment, Czech Republic.</title>
        <authorList>
            <person name="Lara A."/>
            <person name="Kotroba L."/>
            <person name="Nouioui I."/>
            <person name="Neumann-Schaal M."/>
            <person name="Mast Y."/>
            <person name="Chronakova A."/>
        </authorList>
    </citation>
    <scope>NUCLEOTIDE SEQUENCE [LARGE SCALE GENOMIC DNA]</scope>
    <source>
        <strain evidence="3 4">BCCO 10_0856</strain>
    </source>
</reference>
<organism evidence="3 4">
    <name type="scientific">Lentzea miocenica</name>
    <dbReference type="NCBI Taxonomy" id="3095431"/>
    <lineage>
        <taxon>Bacteria</taxon>
        <taxon>Bacillati</taxon>
        <taxon>Actinomycetota</taxon>
        <taxon>Actinomycetes</taxon>
        <taxon>Pseudonocardiales</taxon>
        <taxon>Pseudonocardiaceae</taxon>
        <taxon>Lentzea</taxon>
    </lineage>
</organism>
<sequence length="159" mass="17153">MKRYSSPAEMIAEVGTTLGTSTWWLVDQQMINTFADLTGDPQWVHVDEVRAKEGPFGATVAHGMLTISLAVSQLAEIVEVGGTDMLLNKGMDRLRFSAPVTAGTRIRTTAELVSVTPRIRGFTEIVFGVSVEVENTGKVALTAQVRAFAHVAESDESTV</sequence>
<comment type="caution">
    <text evidence="3">The sequence shown here is derived from an EMBL/GenBank/DDBJ whole genome shotgun (WGS) entry which is preliminary data.</text>
</comment>
<evidence type="ECO:0000256" key="1">
    <source>
        <dbReference type="ARBA" id="ARBA00005254"/>
    </source>
</evidence>
<dbReference type="SUPFAM" id="SSF54637">
    <property type="entry name" value="Thioesterase/thiol ester dehydrase-isomerase"/>
    <property type="match status" value="1"/>
</dbReference>
<dbReference type="Gene3D" id="3.10.129.10">
    <property type="entry name" value="Hotdog Thioesterase"/>
    <property type="match status" value="1"/>
</dbReference>
<feature type="domain" description="MaoC-like" evidence="2">
    <location>
        <begin position="13"/>
        <end position="118"/>
    </location>
</feature>
<dbReference type="InterPro" id="IPR002539">
    <property type="entry name" value="MaoC-like_dom"/>
</dbReference>
<gene>
    <name evidence="3" type="ORF">SK803_41610</name>
</gene>
<protein>
    <submittedName>
        <fullName evidence="3">MaoC family dehydratase</fullName>
    </submittedName>
</protein>
<evidence type="ECO:0000259" key="2">
    <source>
        <dbReference type="Pfam" id="PF01575"/>
    </source>
</evidence>
<dbReference type="InterPro" id="IPR029069">
    <property type="entry name" value="HotDog_dom_sf"/>
</dbReference>
<dbReference type="PANTHER" id="PTHR42993:SF1">
    <property type="entry name" value="MAOC-LIKE DEHYDRATASE DOMAIN-CONTAINING PROTEIN"/>
    <property type="match status" value="1"/>
</dbReference>
<keyword evidence="4" id="KW-1185">Reference proteome</keyword>
<evidence type="ECO:0000313" key="3">
    <source>
        <dbReference type="EMBL" id="MDX8036732.1"/>
    </source>
</evidence>
<dbReference type="Pfam" id="PF01575">
    <property type="entry name" value="MaoC_dehydratas"/>
    <property type="match status" value="1"/>
</dbReference>
<dbReference type="RefSeq" id="WP_319971726.1">
    <property type="nucleotide sequence ID" value="NZ_JAXAVW010000048.1"/>
</dbReference>